<evidence type="ECO:0000313" key="3">
    <source>
        <dbReference type="EMBL" id="GHD88547.1"/>
    </source>
</evidence>
<feature type="compositionally biased region" description="Basic and acidic residues" evidence="1">
    <location>
        <begin position="226"/>
        <end position="235"/>
    </location>
</feature>
<keyword evidence="2" id="KW-1133">Transmembrane helix</keyword>
<feature type="compositionally biased region" description="Basic and acidic residues" evidence="1">
    <location>
        <begin position="268"/>
        <end position="278"/>
    </location>
</feature>
<sequence length="278" mass="29053">MALVPGVVWQAGPVRRALGAGLAAGVFFAAFVLIESASWVAAAAVVVVLTPLYGIRTARRLGRAWPGARELAPDDRAAVVRATRRGEPVGDPRLAPAVLGYAEGLRRVCAQDRLHRWVVVAICVLSAALAVSDTLTGSAGETTASWILFALCLLDLTWYPRRRALLMERAARAETAARATRRPGPPDGPEAGDGPDGPRADDRSDGPQTGDGPDGPGAGDGPDGPRTGDRPDGPRTCHPPDGPDVRRPDGPQVARPDGPQVARPDGPQVRRPDGPGRT</sequence>
<feature type="transmembrane region" description="Helical" evidence="2">
    <location>
        <begin position="114"/>
        <end position="131"/>
    </location>
</feature>
<feature type="transmembrane region" description="Helical" evidence="2">
    <location>
        <begin position="143"/>
        <end position="159"/>
    </location>
</feature>
<keyword evidence="2" id="KW-0472">Membrane</keyword>
<accession>A0A918Y246</accession>
<reference evidence="3" key="1">
    <citation type="journal article" date="2014" name="Int. J. Syst. Evol. Microbiol.">
        <title>Complete genome sequence of Corynebacterium casei LMG S-19264T (=DSM 44701T), isolated from a smear-ripened cheese.</title>
        <authorList>
            <consortium name="US DOE Joint Genome Institute (JGI-PGF)"/>
            <person name="Walter F."/>
            <person name="Albersmeier A."/>
            <person name="Kalinowski J."/>
            <person name="Ruckert C."/>
        </authorList>
    </citation>
    <scope>NUCLEOTIDE SEQUENCE</scope>
    <source>
        <strain evidence="3">JCM 4654</strain>
    </source>
</reference>
<feature type="transmembrane region" description="Helical" evidence="2">
    <location>
        <begin position="20"/>
        <end position="53"/>
    </location>
</feature>
<dbReference type="EMBL" id="BMVF01000005">
    <property type="protein sequence ID" value="GHD88547.1"/>
    <property type="molecule type" value="Genomic_DNA"/>
</dbReference>
<feature type="compositionally biased region" description="Gly residues" evidence="1">
    <location>
        <begin position="212"/>
        <end position="222"/>
    </location>
</feature>
<name>A0A918Y246_9ACTN</name>
<dbReference type="AlphaFoldDB" id="A0A918Y246"/>
<comment type="caution">
    <text evidence="3">The sequence shown here is derived from an EMBL/GenBank/DDBJ whole genome shotgun (WGS) entry which is preliminary data.</text>
</comment>
<feature type="compositionally biased region" description="Basic and acidic residues" evidence="1">
    <location>
        <begin position="196"/>
        <end position="205"/>
    </location>
</feature>
<evidence type="ECO:0000256" key="1">
    <source>
        <dbReference type="SAM" id="MobiDB-lite"/>
    </source>
</evidence>
<dbReference type="RefSeq" id="WP_190177829.1">
    <property type="nucleotide sequence ID" value="NZ_BMVF01000005.1"/>
</dbReference>
<proteinExistence type="predicted"/>
<protein>
    <submittedName>
        <fullName evidence="3">Uncharacterized protein</fullName>
    </submittedName>
</protein>
<feature type="region of interest" description="Disordered" evidence="1">
    <location>
        <begin position="175"/>
        <end position="278"/>
    </location>
</feature>
<reference evidence="3" key="2">
    <citation type="submission" date="2020-09" db="EMBL/GenBank/DDBJ databases">
        <authorList>
            <person name="Sun Q."/>
            <person name="Ohkuma M."/>
        </authorList>
    </citation>
    <scope>NUCLEOTIDE SEQUENCE</scope>
    <source>
        <strain evidence="3">JCM 4654</strain>
    </source>
</reference>
<gene>
    <name evidence="3" type="ORF">GCM10010508_25130</name>
</gene>
<evidence type="ECO:0000256" key="2">
    <source>
        <dbReference type="SAM" id="Phobius"/>
    </source>
</evidence>
<dbReference type="Proteomes" id="UP000608955">
    <property type="component" value="Unassembled WGS sequence"/>
</dbReference>
<keyword evidence="4" id="KW-1185">Reference proteome</keyword>
<keyword evidence="2" id="KW-0812">Transmembrane</keyword>
<evidence type="ECO:0000313" key="4">
    <source>
        <dbReference type="Proteomes" id="UP000608955"/>
    </source>
</evidence>
<organism evidence="3 4">
    <name type="scientific">Streptomyces naganishii JCM 4654</name>
    <dbReference type="NCBI Taxonomy" id="1306179"/>
    <lineage>
        <taxon>Bacteria</taxon>
        <taxon>Bacillati</taxon>
        <taxon>Actinomycetota</taxon>
        <taxon>Actinomycetes</taxon>
        <taxon>Kitasatosporales</taxon>
        <taxon>Streptomycetaceae</taxon>
        <taxon>Streptomyces</taxon>
    </lineage>
</organism>